<name>A0A1I7MU05_9HYPH</name>
<comment type="similarity">
    <text evidence="11">Belongs to the SEDS family. FtsW subfamily.</text>
</comment>
<dbReference type="InterPro" id="IPR001182">
    <property type="entry name" value="FtsW/RodA"/>
</dbReference>
<evidence type="ECO:0000256" key="7">
    <source>
        <dbReference type="ARBA" id="ARBA00022989"/>
    </source>
</evidence>
<dbReference type="OrthoDB" id="9768187at2"/>
<dbReference type="Pfam" id="PF01098">
    <property type="entry name" value="FTSW_RODA_SPOVE"/>
    <property type="match status" value="1"/>
</dbReference>
<dbReference type="GO" id="GO:0005886">
    <property type="term" value="C:plasma membrane"/>
    <property type="evidence" value="ECO:0007669"/>
    <property type="project" value="TreeGrafter"/>
</dbReference>
<comment type="catalytic activity">
    <reaction evidence="15">
        <text>[GlcNAc-(1-&gt;4)-Mur2Ac(oyl-L-Ala-gamma-D-Glu-L-Lys-D-Ala-D-Ala)](n)-di-trans,octa-cis-undecaprenyl diphosphate + beta-D-GlcNAc-(1-&gt;4)-Mur2Ac(oyl-L-Ala-gamma-D-Glu-L-Lys-D-Ala-D-Ala)-di-trans,octa-cis-undecaprenyl diphosphate = [GlcNAc-(1-&gt;4)-Mur2Ac(oyl-L-Ala-gamma-D-Glu-L-Lys-D-Ala-D-Ala)](n+1)-di-trans,octa-cis-undecaprenyl diphosphate + di-trans,octa-cis-undecaprenyl diphosphate + H(+)</text>
        <dbReference type="Rhea" id="RHEA:23708"/>
        <dbReference type="Rhea" id="RHEA-COMP:9602"/>
        <dbReference type="Rhea" id="RHEA-COMP:9603"/>
        <dbReference type="ChEBI" id="CHEBI:15378"/>
        <dbReference type="ChEBI" id="CHEBI:58405"/>
        <dbReference type="ChEBI" id="CHEBI:60033"/>
        <dbReference type="ChEBI" id="CHEBI:78435"/>
        <dbReference type="EC" id="2.4.99.28"/>
    </reaction>
</comment>
<protein>
    <recommendedName>
        <fullName evidence="12">Probable peptidoglycan glycosyltransferase FtsW</fullName>
        <ecNumber evidence="14">2.4.99.28</ecNumber>
    </recommendedName>
    <alternativeName>
        <fullName evidence="13">Cell division protein FtsW</fullName>
    </alternativeName>
    <alternativeName>
        <fullName evidence="10">Cell wall polymerase</fullName>
    </alternativeName>
    <alternativeName>
        <fullName evidence="9">Peptidoglycan polymerase</fullName>
    </alternativeName>
</protein>
<dbReference type="GO" id="GO:0051301">
    <property type="term" value="P:cell division"/>
    <property type="evidence" value="ECO:0007669"/>
    <property type="project" value="UniProtKB-KW"/>
</dbReference>
<feature type="transmembrane region" description="Helical" evidence="16">
    <location>
        <begin position="149"/>
        <end position="170"/>
    </location>
</feature>
<evidence type="ECO:0000256" key="10">
    <source>
        <dbReference type="ARBA" id="ARBA00033270"/>
    </source>
</evidence>
<feature type="transmembrane region" description="Helical" evidence="16">
    <location>
        <begin position="21"/>
        <end position="40"/>
    </location>
</feature>
<keyword evidence="7 16" id="KW-1133">Transmembrane helix</keyword>
<dbReference type="PROSITE" id="PS00428">
    <property type="entry name" value="FTSW_RODA_SPOVE"/>
    <property type="match status" value="1"/>
</dbReference>
<evidence type="ECO:0000313" key="17">
    <source>
        <dbReference type="EMBL" id="SFV25884.1"/>
    </source>
</evidence>
<feature type="transmembrane region" description="Helical" evidence="16">
    <location>
        <begin position="308"/>
        <end position="327"/>
    </location>
</feature>
<dbReference type="PANTHER" id="PTHR30474">
    <property type="entry name" value="CELL CYCLE PROTEIN"/>
    <property type="match status" value="1"/>
</dbReference>
<feature type="transmembrane region" description="Helical" evidence="16">
    <location>
        <begin position="275"/>
        <end position="296"/>
    </location>
</feature>
<evidence type="ECO:0000313" key="18">
    <source>
        <dbReference type="Proteomes" id="UP000199423"/>
    </source>
</evidence>
<keyword evidence="6" id="KW-0573">Peptidoglycan synthesis</keyword>
<evidence type="ECO:0000256" key="16">
    <source>
        <dbReference type="SAM" id="Phobius"/>
    </source>
</evidence>
<evidence type="ECO:0000256" key="5">
    <source>
        <dbReference type="ARBA" id="ARBA00022960"/>
    </source>
</evidence>
<evidence type="ECO:0000256" key="8">
    <source>
        <dbReference type="ARBA" id="ARBA00023136"/>
    </source>
</evidence>
<feature type="transmembrane region" description="Helical" evidence="16">
    <location>
        <begin position="84"/>
        <end position="103"/>
    </location>
</feature>
<proteinExistence type="inferred from homology"/>
<evidence type="ECO:0000256" key="4">
    <source>
        <dbReference type="ARBA" id="ARBA00022692"/>
    </source>
</evidence>
<accession>A0A1I7MU05</accession>
<dbReference type="InterPro" id="IPR018365">
    <property type="entry name" value="Cell_cycle_FtsW-rel_CS"/>
</dbReference>
<feature type="transmembrane region" description="Helical" evidence="16">
    <location>
        <begin position="182"/>
        <end position="209"/>
    </location>
</feature>
<keyword evidence="3" id="KW-0808">Transferase</keyword>
<dbReference type="EMBL" id="FPCH01000001">
    <property type="protein sequence ID" value="SFV25884.1"/>
    <property type="molecule type" value="Genomic_DNA"/>
</dbReference>
<feature type="transmembrane region" description="Helical" evidence="16">
    <location>
        <begin position="339"/>
        <end position="362"/>
    </location>
</feature>
<evidence type="ECO:0000256" key="12">
    <source>
        <dbReference type="ARBA" id="ARBA00041185"/>
    </source>
</evidence>
<feature type="transmembrane region" description="Helical" evidence="16">
    <location>
        <begin position="60"/>
        <end position="77"/>
    </location>
</feature>
<evidence type="ECO:0000256" key="15">
    <source>
        <dbReference type="ARBA" id="ARBA00049902"/>
    </source>
</evidence>
<gene>
    <name evidence="17" type="ORF">SAMN04488557_0228</name>
</gene>
<dbReference type="AlphaFoldDB" id="A0A1I7MU05"/>
<dbReference type="GO" id="GO:0008360">
    <property type="term" value="P:regulation of cell shape"/>
    <property type="evidence" value="ECO:0007669"/>
    <property type="project" value="UniProtKB-KW"/>
</dbReference>
<dbReference type="RefSeq" id="WP_092863052.1">
    <property type="nucleotide sequence ID" value="NZ_FPCH01000001.1"/>
</dbReference>
<keyword evidence="18" id="KW-1185">Reference proteome</keyword>
<organism evidence="17 18">
    <name type="scientific">Hyphomicrobium facile</name>
    <dbReference type="NCBI Taxonomy" id="51670"/>
    <lineage>
        <taxon>Bacteria</taxon>
        <taxon>Pseudomonadati</taxon>
        <taxon>Pseudomonadota</taxon>
        <taxon>Alphaproteobacteria</taxon>
        <taxon>Hyphomicrobiales</taxon>
        <taxon>Hyphomicrobiaceae</taxon>
        <taxon>Hyphomicrobium</taxon>
    </lineage>
</organism>
<reference evidence="18" key="1">
    <citation type="submission" date="2016-10" db="EMBL/GenBank/DDBJ databases">
        <authorList>
            <person name="Varghese N."/>
            <person name="Submissions S."/>
        </authorList>
    </citation>
    <scope>NUCLEOTIDE SEQUENCE [LARGE SCALE GENOMIC DNA]</scope>
    <source>
        <strain evidence="18">DSM 1565</strain>
    </source>
</reference>
<dbReference type="GO" id="GO:0015648">
    <property type="term" value="F:lipid-linked peptidoglycan transporter activity"/>
    <property type="evidence" value="ECO:0007669"/>
    <property type="project" value="TreeGrafter"/>
</dbReference>
<dbReference type="EC" id="2.4.99.28" evidence="14"/>
<evidence type="ECO:0000256" key="6">
    <source>
        <dbReference type="ARBA" id="ARBA00022984"/>
    </source>
</evidence>
<evidence type="ECO:0000256" key="2">
    <source>
        <dbReference type="ARBA" id="ARBA00022676"/>
    </source>
</evidence>
<sequence length="393" mass="41542">MKLSRADRSLLAEWSFTIDRSLLIALVSLVVIGVVLSAAASPAVALKKGLPAYYFVERHIFFAALGTVLMIVISFFSPAGVRRLAAGLFLAAVAGMIAVRFSGAEINGAQRWLNIGSYSLQPSEFAKPAFIVIIAWLFGEASSRSDMPALPFGLALWAFFAGLLVAQPDVGQTVLISSTAGLLYLLAGLPAVGAGLLVIVGSGGMWLAYEYFPHVQSRFLKYFGSAPLESSQAGRAIQSFAEGGLFGRGPGEGTIKSILPDAHTDYIFAVIGEEYGAIACVALLGVFAFITIRAMRRAAGEPNAADRLAIQGLALVFALQSLINMGVNIGLLPPKGMTLPFISAGGSSMLALSITAGMLLALSRRRPDPQRLKKPRWIPAIDEVQIAGQTPKS</sequence>
<dbReference type="Proteomes" id="UP000199423">
    <property type="component" value="Unassembled WGS sequence"/>
</dbReference>
<comment type="subcellular location">
    <subcellularLocation>
        <location evidence="1">Membrane</location>
        <topology evidence="1">Multi-pass membrane protein</topology>
    </subcellularLocation>
</comment>
<dbReference type="PANTHER" id="PTHR30474:SF2">
    <property type="entry name" value="PEPTIDOGLYCAN GLYCOSYLTRANSFERASE FTSW-RELATED"/>
    <property type="match status" value="1"/>
</dbReference>
<dbReference type="STRING" id="51670.SAMN04488557_0228"/>
<dbReference type="GO" id="GO:0008955">
    <property type="term" value="F:peptidoglycan glycosyltransferase activity"/>
    <property type="evidence" value="ECO:0007669"/>
    <property type="project" value="UniProtKB-EC"/>
</dbReference>
<evidence type="ECO:0000256" key="3">
    <source>
        <dbReference type="ARBA" id="ARBA00022679"/>
    </source>
</evidence>
<dbReference type="GO" id="GO:0009252">
    <property type="term" value="P:peptidoglycan biosynthetic process"/>
    <property type="evidence" value="ECO:0007669"/>
    <property type="project" value="UniProtKB-KW"/>
</dbReference>
<keyword evidence="8 16" id="KW-0472">Membrane</keyword>
<keyword evidence="17" id="KW-0131">Cell cycle</keyword>
<evidence type="ECO:0000256" key="9">
    <source>
        <dbReference type="ARBA" id="ARBA00032370"/>
    </source>
</evidence>
<keyword evidence="5" id="KW-0133">Cell shape</keyword>
<evidence type="ECO:0000256" key="13">
    <source>
        <dbReference type="ARBA" id="ARBA00041418"/>
    </source>
</evidence>
<keyword evidence="4 16" id="KW-0812">Transmembrane</keyword>
<keyword evidence="2" id="KW-0328">Glycosyltransferase</keyword>
<dbReference type="GO" id="GO:0032153">
    <property type="term" value="C:cell division site"/>
    <property type="evidence" value="ECO:0007669"/>
    <property type="project" value="TreeGrafter"/>
</dbReference>
<evidence type="ECO:0000256" key="14">
    <source>
        <dbReference type="ARBA" id="ARBA00044770"/>
    </source>
</evidence>
<keyword evidence="17" id="KW-0132">Cell division</keyword>
<evidence type="ECO:0000256" key="11">
    <source>
        <dbReference type="ARBA" id="ARBA00038053"/>
    </source>
</evidence>
<evidence type="ECO:0000256" key="1">
    <source>
        <dbReference type="ARBA" id="ARBA00004141"/>
    </source>
</evidence>